<dbReference type="GO" id="GO:0008897">
    <property type="term" value="F:holo-[acyl-carrier-protein] synthase activity"/>
    <property type="evidence" value="ECO:0007669"/>
    <property type="project" value="UniProtKB-EC"/>
</dbReference>
<protein>
    <recommendedName>
        <fullName evidence="1">holo-[acyl-carrier-protein] synthase</fullName>
        <ecNumber evidence="1">2.7.8.7</ecNumber>
    </recommendedName>
</protein>
<organism evidence="4 5">
    <name type="scientific">Zygosaccharomyces bailii (strain CLIB 213 / ATCC 58445 / CBS 680 / BCRC 21525 / NBRC 1098 / NCYC 1416 / NRRL Y-2227)</name>
    <dbReference type="NCBI Taxonomy" id="1333698"/>
    <lineage>
        <taxon>Eukaryota</taxon>
        <taxon>Fungi</taxon>
        <taxon>Dikarya</taxon>
        <taxon>Ascomycota</taxon>
        <taxon>Saccharomycotina</taxon>
        <taxon>Saccharomycetes</taxon>
        <taxon>Saccharomycetales</taxon>
        <taxon>Saccharomycetaceae</taxon>
        <taxon>Zygosaccharomyces</taxon>
    </lineage>
</organism>
<dbReference type="InterPro" id="IPR050559">
    <property type="entry name" value="P-Pant_transferase_sf"/>
</dbReference>
<dbReference type="InterPro" id="IPR037143">
    <property type="entry name" value="4-PPantetheinyl_Trfase_dom_sf"/>
</dbReference>
<evidence type="ECO:0000256" key="2">
    <source>
        <dbReference type="ARBA" id="ARBA00022679"/>
    </source>
</evidence>
<dbReference type="PANTHER" id="PTHR12215:SF10">
    <property type="entry name" value="L-AMINOADIPATE-SEMIALDEHYDE DEHYDROGENASE-PHOSPHOPANTETHEINYL TRANSFERASE"/>
    <property type="match status" value="1"/>
</dbReference>
<name>A0A8J2WZP7_ZYGB2</name>
<dbReference type="EMBL" id="HG316457">
    <property type="protein sequence ID" value="CDF89499.1"/>
    <property type="molecule type" value="Genomic_DNA"/>
</dbReference>
<dbReference type="Gene3D" id="3.90.470.20">
    <property type="entry name" value="4'-phosphopantetheinyl transferase domain"/>
    <property type="match status" value="2"/>
</dbReference>
<dbReference type="OrthoDB" id="26719at2759"/>
<sequence>MILSIGSTKNMQQLLQELHSTVDWHGIILVNCQCSLLYDDFVFEEAMRLLPLDQQAQILHKKLFPDRCRALCNKLLQVVGCSIASGIHPNRLKFSQGQYGKPDVEDQNVTFSMSNGENFVGQYLHRSNTSVEVGLDLSSTNDYVGDEELLYFKDVFSDQELECLLKCDHSQRHAMFAYLWSLKECYTKFTGLGLNSDLININLRKLNLPQPSLSIIRSIKGHIMLFYSKWITETEIVTVCHEEGVSKCDIPKTYYLTFSELLSLIQVSHGQKI</sequence>
<evidence type="ECO:0000259" key="3">
    <source>
        <dbReference type="Pfam" id="PF01648"/>
    </source>
</evidence>
<dbReference type="GO" id="GO:0005829">
    <property type="term" value="C:cytosol"/>
    <property type="evidence" value="ECO:0007669"/>
    <property type="project" value="TreeGrafter"/>
</dbReference>
<dbReference type="GO" id="GO:0019878">
    <property type="term" value="P:lysine biosynthetic process via aminoadipic acid"/>
    <property type="evidence" value="ECO:0007669"/>
    <property type="project" value="TreeGrafter"/>
</dbReference>
<evidence type="ECO:0000313" key="4">
    <source>
        <dbReference type="EMBL" id="CDF89499.1"/>
    </source>
</evidence>
<dbReference type="GO" id="GO:0000287">
    <property type="term" value="F:magnesium ion binding"/>
    <property type="evidence" value="ECO:0007669"/>
    <property type="project" value="InterPro"/>
</dbReference>
<evidence type="ECO:0000256" key="1">
    <source>
        <dbReference type="ARBA" id="ARBA00013172"/>
    </source>
</evidence>
<dbReference type="EC" id="2.7.8.7" evidence="1"/>
<reference evidence="5" key="1">
    <citation type="journal article" date="2013" name="Genome Announc.">
        <title>Genome sequence of the food spoilage yeast Zygosaccharomyces bailii CLIB 213(T).</title>
        <authorList>
            <person name="Galeote V."/>
            <person name="Bigey F."/>
            <person name="Devillers H."/>
            <person name="Neuveglise C."/>
            <person name="Dequin S."/>
        </authorList>
    </citation>
    <scope>NUCLEOTIDE SEQUENCE [LARGE SCALE GENOMIC DNA]</scope>
    <source>
        <strain evidence="5">CLIB 213 / ATCC 58445 / CBS 680 / CCRC 21525 / NBRC 1098 / NCYC 1416 / NRRL Y-2227</strain>
    </source>
</reference>
<dbReference type="Pfam" id="PF01648">
    <property type="entry name" value="ACPS"/>
    <property type="match status" value="1"/>
</dbReference>
<gene>
    <name evidence="4" type="ORF">BN860_05732g</name>
</gene>
<proteinExistence type="predicted"/>
<dbReference type="PANTHER" id="PTHR12215">
    <property type="entry name" value="PHOSPHOPANTETHEINE TRANSFERASE"/>
    <property type="match status" value="1"/>
</dbReference>
<evidence type="ECO:0000313" key="5">
    <source>
        <dbReference type="Proteomes" id="UP000019375"/>
    </source>
</evidence>
<keyword evidence="5" id="KW-1185">Reference proteome</keyword>
<dbReference type="Proteomes" id="UP000019375">
    <property type="component" value="Unassembled WGS sequence"/>
</dbReference>
<dbReference type="AlphaFoldDB" id="A0A8J2WZP7"/>
<dbReference type="SUPFAM" id="SSF56214">
    <property type="entry name" value="4'-phosphopantetheinyl transferase"/>
    <property type="match status" value="2"/>
</dbReference>
<feature type="domain" description="4'-phosphopantetheinyl transferase" evidence="3">
    <location>
        <begin position="133"/>
        <end position="221"/>
    </location>
</feature>
<accession>A0A8J2WZP7</accession>
<dbReference type="InterPro" id="IPR008278">
    <property type="entry name" value="4-PPantetheinyl_Trfase_dom"/>
</dbReference>
<keyword evidence="2" id="KW-0808">Transferase</keyword>